<dbReference type="RefSeq" id="WP_200116006.1">
    <property type="nucleotide sequence ID" value="NZ_JAEHOH010000018.1"/>
</dbReference>
<evidence type="ECO:0000313" key="2">
    <source>
        <dbReference type="Proteomes" id="UP000608530"/>
    </source>
</evidence>
<dbReference type="EMBL" id="JAEHOH010000018">
    <property type="protein sequence ID" value="MBK0419864.1"/>
    <property type="molecule type" value="Genomic_DNA"/>
</dbReference>
<keyword evidence="2" id="KW-1185">Reference proteome</keyword>
<dbReference type="Proteomes" id="UP000608530">
    <property type="component" value="Unassembled WGS sequence"/>
</dbReference>
<dbReference type="AlphaFoldDB" id="A0A934Q7V7"/>
<evidence type="ECO:0000313" key="1">
    <source>
        <dbReference type="EMBL" id="MBK0419864.1"/>
    </source>
</evidence>
<accession>A0A934Q7V7</accession>
<protein>
    <submittedName>
        <fullName evidence="1">Uncharacterized protein</fullName>
    </submittedName>
</protein>
<proteinExistence type="predicted"/>
<reference evidence="1" key="1">
    <citation type="submission" date="2020-12" db="EMBL/GenBank/DDBJ databases">
        <title>Leucobacter sp. CAS1, isolated from Chromium sludge.</title>
        <authorList>
            <person name="Xu Z."/>
        </authorList>
    </citation>
    <scope>NUCLEOTIDE SEQUENCE</scope>
    <source>
        <strain evidence="1">CSA1</strain>
    </source>
</reference>
<sequence>MGLEETDFGNLAWVFRPGGNQPETVQVELVDGEASDGAVQYSLGEVVHAELTGDERIDAAVQLTRLDGNAIDEQWYLWVATDDGPSQVTLPVARMARCGTVTHSVQAVDGGVQIHESRRNIGEDALACTETGSDERTRVVSAIEARNDGEWWPVQTGPVGGFGGLCPTAAEYEAVPYDGPIHAAPDASVDAGIGNGSPLAVFALEPWPVYGEPFPRWVLVGVQQDGVMSCGWAEAGS</sequence>
<gene>
    <name evidence="1" type="ORF">JD276_12555</name>
</gene>
<name>A0A934Q7V7_9MICO</name>
<comment type="caution">
    <text evidence="1">The sequence shown here is derived from an EMBL/GenBank/DDBJ whole genome shotgun (WGS) entry which is preliminary data.</text>
</comment>
<organism evidence="1 2">
    <name type="scientific">Leucobacter chromiisoli</name>
    <dbReference type="NCBI Taxonomy" id="2796471"/>
    <lineage>
        <taxon>Bacteria</taxon>
        <taxon>Bacillati</taxon>
        <taxon>Actinomycetota</taxon>
        <taxon>Actinomycetes</taxon>
        <taxon>Micrococcales</taxon>
        <taxon>Microbacteriaceae</taxon>
        <taxon>Leucobacter</taxon>
    </lineage>
</organism>